<dbReference type="InterPro" id="IPR052336">
    <property type="entry name" value="MlaD_Phospholipid_Transporter"/>
</dbReference>
<dbReference type="Pfam" id="PF02470">
    <property type="entry name" value="MlaD"/>
    <property type="match status" value="1"/>
</dbReference>
<keyword evidence="4" id="KW-1185">Reference proteome</keyword>
<organism evidence="3 4">
    <name type="scientific">Negadavirga shengliensis</name>
    <dbReference type="NCBI Taxonomy" id="1389218"/>
    <lineage>
        <taxon>Bacteria</taxon>
        <taxon>Pseudomonadati</taxon>
        <taxon>Bacteroidota</taxon>
        <taxon>Cytophagia</taxon>
        <taxon>Cytophagales</taxon>
        <taxon>Cyclobacteriaceae</taxon>
        <taxon>Negadavirga</taxon>
    </lineage>
</organism>
<accession>A0ABV9T6S1</accession>
<feature type="domain" description="Mce/MlaD" evidence="2">
    <location>
        <begin position="40"/>
        <end position="116"/>
    </location>
</feature>
<evidence type="ECO:0000313" key="4">
    <source>
        <dbReference type="Proteomes" id="UP001595818"/>
    </source>
</evidence>
<evidence type="ECO:0000259" key="2">
    <source>
        <dbReference type="Pfam" id="PF02470"/>
    </source>
</evidence>
<dbReference type="EMBL" id="JBHSJJ010000016">
    <property type="protein sequence ID" value="MFC4874191.1"/>
    <property type="molecule type" value="Genomic_DNA"/>
</dbReference>
<dbReference type="RefSeq" id="WP_377067799.1">
    <property type="nucleotide sequence ID" value="NZ_JBHSJJ010000016.1"/>
</dbReference>
<gene>
    <name evidence="3" type="ORF">ACFPFU_20975</name>
</gene>
<evidence type="ECO:0000256" key="1">
    <source>
        <dbReference type="SAM" id="Phobius"/>
    </source>
</evidence>
<keyword evidence="1" id="KW-0812">Transmembrane</keyword>
<reference evidence="4" key="1">
    <citation type="journal article" date="2019" name="Int. J. Syst. Evol. Microbiol.">
        <title>The Global Catalogue of Microorganisms (GCM) 10K type strain sequencing project: providing services to taxonomists for standard genome sequencing and annotation.</title>
        <authorList>
            <consortium name="The Broad Institute Genomics Platform"/>
            <consortium name="The Broad Institute Genome Sequencing Center for Infectious Disease"/>
            <person name="Wu L."/>
            <person name="Ma J."/>
        </authorList>
    </citation>
    <scope>NUCLEOTIDE SEQUENCE [LARGE SCALE GENOMIC DNA]</scope>
    <source>
        <strain evidence="4">CGMCC 4.7466</strain>
    </source>
</reference>
<dbReference type="Proteomes" id="UP001595818">
    <property type="component" value="Unassembled WGS sequence"/>
</dbReference>
<dbReference type="PANTHER" id="PTHR33371:SF4">
    <property type="entry name" value="INTERMEMBRANE PHOSPHOLIPID TRANSPORT SYSTEM BINDING PROTEIN MLAD"/>
    <property type="match status" value="1"/>
</dbReference>
<name>A0ABV9T6S1_9BACT</name>
<sequence length="327" mass="36630">MNKKKIENAKVGLFVLAGLLFLVLTLYMIGRNQHLFKPTFTLKAVVNNVYGLVPGNNVRFKGMDVGTVKNIEMAGDTSIYITMVINNSMKPHIKKNAVTFISTDGLMGNKLIQINPQEGYADAVKDGDIIYSQTPVETEEMLKSLNNASYYIENTAMNLYEVTSRLNNNHRLWDFLNDSSIMGDLRNGIAEFSGAAKNASELTQSGKNMLSSFQEGNGLVYRIFLDTALSQDLAASLELIHQASKDASLVMEEARNVVNYIGRGDGPVGLLLTDSLFRETIINSAQHIEEGSDSFNQNMEALKRNFLFRRYFRRQAREQKKSIDDNK</sequence>
<evidence type="ECO:0000313" key="3">
    <source>
        <dbReference type="EMBL" id="MFC4874191.1"/>
    </source>
</evidence>
<protein>
    <submittedName>
        <fullName evidence="3">MlaD family protein</fullName>
    </submittedName>
</protein>
<comment type="caution">
    <text evidence="3">The sequence shown here is derived from an EMBL/GenBank/DDBJ whole genome shotgun (WGS) entry which is preliminary data.</text>
</comment>
<keyword evidence="1" id="KW-1133">Transmembrane helix</keyword>
<proteinExistence type="predicted"/>
<feature type="transmembrane region" description="Helical" evidence="1">
    <location>
        <begin position="12"/>
        <end position="30"/>
    </location>
</feature>
<dbReference type="InterPro" id="IPR003399">
    <property type="entry name" value="Mce/MlaD"/>
</dbReference>
<keyword evidence="1" id="KW-0472">Membrane</keyword>
<dbReference type="PANTHER" id="PTHR33371">
    <property type="entry name" value="INTERMEMBRANE PHOSPHOLIPID TRANSPORT SYSTEM BINDING PROTEIN MLAD-RELATED"/>
    <property type="match status" value="1"/>
</dbReference>